<sequence>MNIDALVSSMTPEVYERLRQAVETGKWVDGTPLNEEQKASTMQAVMLYQAKIEKSSEHMTVGEGGEIVHKSKADFKRSLSDHQNDNNTIARFKQDDI</sequence>
<name>A0A6N9TFE6_9ALTE</name>
<dbReference type="EMBL" id="JAAAWO010000007">
    <property type="protein sequence ID" value="NDW16013.1"/>
    <property type="molecule type" value="Genomic_DNA"/>
</dbReference>
<dbReference type="RefSeq" id="WP_032096640.1">
    <property type="nucleotide sequence ID" value="NZ_JAAAWO010000007.1"/>
</dbReference>
<dbReference type="Proteomes" id="UP000471381">
    <property type="component" value="Unassembled WGS sequence"/>
</dbReference>
<dbReference type="InterPro" id="IPR009749">
    <property type="entry name" value="DUF1315"/>
</dbReference>
<evidence type="ECO:0000256" key="1">
    <source>
        <dbReference type="SAM" id="MobiDB-lite"/>
    </source>
</evidence>
<dbReference type="AlphaFoldDB" id="A0A6N9TFE6"/>
<gene>
    <name evidence="2" type="ORF">GTQ48_10835</name>
</gene>
<comment type="caution">
    <text evidence="2">The sequence shown here is derived from an EMBL/GenBank/DDBJ whole genome shotgun (WGS) entry which is preliminary data.</text>
</comment>
<protein>
    <submittedName>
        <fullName evidence="2">DUF1315 family protein</fullName>
    </submittedName>
</protein>
<organism evidence="2 3">
    <name type="scientific">Alteromonas genovensis</name>
    <dbReference type="NCBI Taxonomy" id="471225"/>
    <lineage>
        <taxon>Bacteria</taxon>
        <taxon>Pseudomonadati</taxon>
        <taxon>Pseudomonadota</taxon>
        <taxon>Gammaproteobacteria</taxon>
        <taxon>Alteromonadales</taxon>
        <taxon>Alteromonadaceae</taxon>
        <taxon>Alteromonas/Salinimonas group</taxon>
        <taxon>Alteromonas</taxon>
    </lineage>
</organism>
<proteinExistence type="predicted"/>
<evidence type="ECO:0000313" key="2">
    <source>
        <dbReference type="EMBL" id="NDW16013.1"/>
    </source>
</evidence>
<keyword evidence="3" id="KW-1185">Reference proteome</keyword>
<evidence type="ECO:0000313" key="3">
    <source>
        <dbReference type="Proteomes" id="UP000471381"/>
    </source>
</evidence>
<dbReference type="Pfam" id="PF07023">
    <property type="entry name" value="DUF1315"/>
    <property type="match status" value="1"/>
</dbReference>
<accession>A0A6N9TFE6</accession>
<reference evidence="2 3" key="1">
    <citation type="submission" date="2020-01" db="EMBL/GenBank/DDBJ databases">
        <title>Genomes of bacteria type strains.</title>
        <authorList>
            <person name="Chen J."/>
            <person name="Zhu S."/>
            <person name="Yang J."/>
        </authorList>
    </citation>
    <scope>NUCLEOTIDE SEQUENCE [LARGE SCALE GENOMIC DNA]</scope>
    <source>
        <strain evidence="2 3">LMG 24078</strain>
    </source>
</reference>
<feature type="region of interest" description="Disordered" evidence="1">
    <location>
        <begin position="78"/>
        <end position="97"/>
    </location>
</feature>